<dbReference type="EMBL" id="GEMB01004156">
    <property type="protein sequence ID" value="JAR99109.1"/>
    <property type="molecule type" value="Transcribed_RNA"/>
</dbReference>
<reference evidence="1" key="2">
    <citation type="journal article" date="2017" name="J. Med. Entomol.">
        <title>Transcriptome Analysis of the Triatoma infestans (Hemiptera: Reduviidae) Integument.</title>
        <authorList>
            <person name="Calderon-Fernandez G.M."/>
            <person name="Moriconi D.E."/>
            <person name="Dulbecco A.B."/>
            <person name="Juarez M.P."/>
        </authorList>
    </citation>
    <scope>NUCLEOTIDE SEQUENCE</scope>
    <source>
        <strain evidence="1">Int1</strain>
        <tissue evidence="1">Integument</tissue>
    </source>
</reference>
<accession>A0A170XQS0</accession>
<evidence type="ECO:0000313" key="1">
    <source>
        <dbReference type="EMBL" id="JAR99109.1"/>
    </source>
</evidence>
<organism evidence="1">
    <name type="scientific">Triatoma infestans</name>
    <name type="common">Assassin bug</name>
    <dbReference type="NCBI Taxonomy" id="30076"/>
    <lineage>
        <taxon>Eukaryota</taxon>
        <taxon>Metazoa</taxon>
        <taxon>Ecdysozoa</taxon>
        <taxon>Arthropoda</taxon>
        <taxon>Hexapoda</taxon>
        <taxon>Insecta</taxon>
        <taxon>Pterygota</taxon>
        <taxon>Neoptera</taxon>
        <taxon>Paraneoptera</taxon>
        <taxon>Hemiptera</taxon>
        <taxon>Heteroptera</taxon>
        <taxon>Panheteroptera</taxon>
        <taxon>Cimicomorpha</taxon>
        <taxon>Reduviidae</taxon>
        <taxon>Triatominae</taxon>
        <taxon>Triatoma</taxon>
    </lineage>
</organism>
<feature type="non-terminal residue" evidence="1">
    <location>
        <position position="1"/>
    </location>
</feature>
<sequence length="97" mass="11074">RCYVSFSQVSLKKIQLFLPVVGYSSMSPDTVFGTIERGTKAYTELLSRGNYENIIARYASVIRLGQNYCQVLEWKSSESENVKTLAKWHFSPNQANE</sequence>
<reference evidence="1" key="1">
    <citation type="submission" date="2016-04" db="EMBL/GenBank/DDBJ databases">
        <authorList>
            <person name="Calderon-Fernandez G.M.Sr."/>
        </authorList>
    </citation>
    <scope>NUCLEOTIDE SEQUENCE</scope>
    <source>
        <strain evidence="1">Int1</strain>
        <tissue evidence="1">Integument</tissue>
    </source>
</reference>
<proteinExistence type="predicted"/>
<protein>
    <submittedName>
        <fullName evidence="1">Uncharacterized protein</fullName>
    </submittedName>
</protein>
<name>A0A170XQS0_TRIIF</name>
<dbReference type="AlphaFoldDB" id="A0A170XQS0"/>